<evidence type="ECO:0000256" key="1">
    <source>
        <dbReference type="SAM" id="Phobius"/>
    </source>
</evidence>
<reference evidence="2 5" key="1">
    <citation type="submission" date="2017-07" db="EMBL/GenBank/DDBJ databases">
        <title>Lactobacillus curvatus MRS6 whole genome.</title>
        <authorList>
            <person name="Jans C."/>
            <person name="Lagler S."/>
            <person name="Lacroix C."/>
            <person name="Meile L."/>
            <person name="Stevens M.J.A."/>
        </authorList>
    </citation>
    <scope>NUCLEOTIDE SEQUENCE [LARGE SCALE GENOMIC DNA]</scope>
    <source>
        <strain evidence="2 5">MRS6</strain>
    </source>
</reference>
<keyword evidence="1" id="KW-0472">Membrane</keyword>
<dbReference type="RefSeq" id="WP_039098717.1">
    <property type="nucleotide sequence ID" value="NZ_AP024685.1"/>
</dbReference>
<dbReference type="EMBL" id="CP117683">
    <property type="protein sequence ID" value="WDC92286.1"/>
    <property type="molecule type" value="Genomic_DNA"/>
</dbReference>
<evidence type="ECO:0000313" key="2">
    <source>
        <dbReference type="EMBL" id="ASN60297.1"/>
    </source>
</evidence>
<evidence type="ECO:0000313" key="5">
    <source>
        <dbReference type="Proteomes" id="UP000199749"/>
    </source>
</evidence>
<organism evidence="2 5">
    <name type="scientific">Latilactobacillus curvatus</name>
    <name type="common">Lactobacillus curvatus</name>
    <dbReference type="NCBI Taxonomy" id="28038"/>
    <lineage>
        <taxon>Bacteria</taxon>
        <taxon>Bacillati</taxon>
        <taxon>Bacillota</taxon>
        <taxon>Bacilli</taxon>
        <taxon>Lactobacillales</taxon>
        <taxon>Lactobacillaceae</taxon>
        <taxon>Latilactobacillus</taxon>
    </lineage>
</organism>
<dbReference type="EMBL" id="AP024685">
    <property type="protein sequence ID" value="BCX29906.1"/>
    <property type="molecule type" value="Genomic_DNA"/>
</dbReference>
<dbReference type="GeneID" id="49610155"/>
<dbReference type="AlphaFoldDB" id="A0A0B2XDF9"/>
<dbReference type="EMBL" id="CP022474">
    <property type="protein sequence ID" value="ASN60297.1"/>
    <property type="molecule type" value="Genomic_DNA"/>
</dbReference>
<accession>A0A0B2XDF9</accession>
<keyword evidence="1" id="KW-1133">Transmembrane helix</keyword>
<dbReference type="Proteomes" id="UP000199749">
    <property type="component" value="Chromosome"/>
</dbReference>
<name>A0A0B2XDF9_LATCU</name>
<sequence>MLIWLSVVIIVALALFLTWLIKRLRRQRATRILQHSSQEIADEIATVAYQKMQASQPDFYAPQAKLVSNLPTEIWGNNVMVFEYQVPIRQTSSALKDVAAAIEEQLNEVAYERRIASVSPRYPALLVTDVWFLEEQLHFDVAFIVNRETIEYVKDMAQVED</sequence>
<evidence type="ECO:0000313" key="4">
    <source>
        <dbReference type="EMBL" id="WDC92286.1"/>
    </source>
</evidence>
<evidence type="ECO:0000313" key="3">
    <source>
        <dbReference type="EMBL" id="BCX29906.1"/>
    </source>
</evidence>
<reference evidence="3 6" key="2">
    <citation type="submission" date="2021-05" db="EMBL/GenBank/DDBJ databases">
        <title>Complete Genome Sequence of Latilactobacillus sp. Strain WDN19, a High D-Aspartate-producing Lactic Acid Bacterium Isolated from a Japanese Pickle.</title>
        <authorList>
            <person name="Kajitani K."/>
            <person name="Takahashi S."/>
        </authorList>
    </citation>
    <scope>NUCLEOTIDE SEQUENCE [LARGE SCALE GENOMIC DNA]</scope>
    <source>
        <strain evidence="3 6">WDN19</strain>
    </source>
</reference>
<dbReference type="KEGG" id="lcv:FBA2_04185"/>
<proteinExistence type="predicted"/>
<dbReference type="Proteomes" id="UP000825100">
    <property type="component" value="Chromosome"/>
</dbReference>
<gene>
    <name evidence="2" type="ORF">CG419_06425</name>
    <name evidence="3" type="ORF">LTWDN19_04730</name>
    <name evidence="4" type="ORF">PSR33_01700</name>
</gene>
<keyword evidence="1" id="KW-0812">Transmembrane</keyword>
<evidence type="ECO:0000313" key="6">
    <source>
        <dbReference type="Proteomes" id="UP000825100"/>
    </source>
</evidence>
<dbReference type="Proteomes" id="UP001215533">
    <property type="component" value="Chromosome"/>
</dbReference>
<feature type="transmembrane region" description="Helical" evidence="1">
    <location>
        <begin position="6"/>
        <end position="24"/>
    </location>
</feature>
<keyword evidence="6" id="KW-1185">Reference proteome</keyword>
<reference evidence="4" key="3">
    <citation type="submission" date="2023-02" db="EMBL/GenBank/DDBJ databases">
        <title>Complete genome sequence of Lactobacillus curvatus CACC879 isolated from Pig feces.</title>
        <authorList>
            <person name="Park S."/>
            <person name="Park M.A."/>
            <person name="Kim D.-H."/>
            <person name="Kim Y."/>
        </authorList>
    </citation>
    <scope>NUCLEOTIDE SEQUENCE</scope>
    <source>
        <strain evidence="4">CACC879</strain>
    </source>
</reference>
<protein>
    <submittedName>
        <fullName evidence="2">Uncharacterized protein</fullName>
    </submittedName>
</protein>